<protein>
    <submittedName>
        <fullName evidence="1">Uncharacterized protein</fullName>
    </submittedName>
</protein>
<dbReference type="HOGENOM" id="CLU_1833503_0_0_6"/>
<dbReference type="AlphaFoldDB" id="Q3KE61"/>
<evidence type="ECO:0000313" key="2">
    <source>
        <dbReference type="Proteomes" id="UP000002704"/>
    </source>
</evidence>
<organism evidence="1 2">
    <name type="scientific">Pseudomonas fluorescens (strain Pf0-1)</name>
    <dbReference type="NCBI Taxonomy" id="205922"/>
    <lineage>
        <taxon>Bacteria</taxon>
        <taxon>Pseudomonadati</taxon>
        <taxon>Pseudomonadota</taxon>
        <taxon>Gammaproteobacteria</taxon>
        <taxon>Pseudomonadales</taxon>
        <taxon>Pseudomonadaceae</taxon>
        <taxon>Pseudomonas</taxon>
    </lineage>
</organism>
<dbReference type="EMBL" id="CP000094">
    <property type="protein sequence ID" value="ABA73945.1"/>
    <property type="molecule type" value="Genomic_DNA"/>
</dbReference>
<sequence>MKDIKAPPSLKKEVCMSQNVNRPSKGTFEASLNGEKFLTSTLVKFHETNNGDIIQGYDNKNSFIVFFIGLLVGGPHEVMYDPNSPVAWTVQIDNEIYAIDSGHVIVTIDQDHESVKGTVYLVLQDDKGTVAGDFDITNLV</sequence>
<dbReference type="KEGG" id="pfo:Pfl01_2202"/>
<name>Q3KE61_PSEPF</name>
<evidence type="ECO:0000313" key="1">
    <source>
        <dbReference type="EMBL" id="ABA73945.1"/>
    </source>
</evidence>
<proteinExistence type="predicted"/>
<gene>
    <name evidence="1" type="ordered locus">Pfl01_2202</name>
</gene>
<reference evidence="1 2" key="1">
    <citation type="journal article" date="2009" name="Genome Biol.">
        <title>Genomic and genetic analyses of diversity and plant interactions of Pseudomonas fluorescens.</title>
        <authorList>
            <person name="Silby M.W."/>
            <person name="Cerdeno-Tarraga A.M."/>
            <person name="Vernikos G.S."/>
            <person name="Giddens S.R."/>
            <person name="Jackson R.W."/>
            <person name="Preston G.M."/>
            <person name="Zhang X.X."/>
            <person name="Moon C.D."/>
            <person name="Gehrig S.M."/>
            <person name="Godfrey S.A."/>
            <person name="Knight C.G."/>
            <person name="Malone J.G."/>
            <person name="Robinson Z."/>
            <person name="Spiers A.J."/>
            <person name="Harris S."/>
            <person name="Challis G.L."/>
            <person name="Yaxley A.M."/>
            <person name="Harris D."/>
            <person name="Seeger K."/>
            <person name="Murphy L."/>
            <person name="Rutter S."/>
            <person name="Squares R."/>
            <person name="Quail M.A."/>
            <person name="Saunders E."/>
            <person name="Mavromatis K."/>
            <person name="Brettin T.S."/>
            <person name="Bentley S.D."/>
            <person name="Hothersall J."/>
            <person name="Stephens E."/>
            <person name="Thomas C.M."/>
            <person name="Parkhill J."/>
            <person name="Levy S.B."/>
            <person name="Rainey P.B."/>
            <person name="Thomson N.R."/>
        </authorList>
    </citation>
    <scope>NUCLEOTIDE SEQUENCE [LARGE SCALE GENOMIC DNA]</scope>
    <source>
        <strain evidence="1 2">Pf0-1</strain>
    </source>
</reference>
<dbReference type="Proteomes" id="UP000002704">
    <property type="component" value="Chromosome"/>
</dbReference>
<accession>Q3KE61</accession>